<gene>
    <name evidence="4" type="ORF">SAMN06265222_101876</name>
</gene>
<keyword evidence="2" id="KW-0732">Signal</keyword>
<keyword evidence="5" id="KW-1185">Reference proteome</keyword>
<dbReference type="EMBL" id="FXUG01000001">
    <property type="protein sequence ID" value="SMP43008.1"/>
    <property type="molecule type" value="Genomic_DNA"/>
</dbReference>
<dbReference type="InterPro" id="IPR051172">
    <property type="entry name" value="Chlamydia_OmcB"/>
</dbReference>
<feature type="domain" description="DUF11" evidence="3">
    <location>
        <begin position="469"/>
        <end position="560"/>
    </location>
</feature>
<organism evidence="4 5">
    <name type="scientific">Neorhodopirellula lusitana</name>
    <dbReference type="NCBI Taxonomy" id="445327"/>
    <lineage>
        <taxon>Bacteria</taxon>
        <taxon>Pseudomonadati</taxon>
        <taxon>Planctomycetota</taxon>
        <taxon>Planctomycetia</taxon>
        <taxon>Pirellulales</taxon>
        <taxon>Pirellulaceae</taxon>
        <taxon>Neorhodopirellula</taxon>
    </lineage>
</organism>
<feature type="compositionally biased region" description="Basic and acidic residues" evidence="1">
    <location>
        <begin position="370"/>
        <end position="385"/>
    </location>
</feature>
<accession>A0ABY1PQU7</accession>
<evidence type="ECO:0000256" key="2">
    <source>
        <dbReference type="SAM" id="SignalP"/>
    </source>
</evidence>
<protein>
    <submittedName>
        <fullName evidence="4">Conserved repeat domain-containing protein</fullName>
    </submittedName>
</protein>
<name>A0ABY1PQU7_9BACT</name>
<dbReference type="Proteomes" id="UP001158067">
    <property type="component" value="Unassembled WGS sequence"/>
</dbReference>
<evidence type="ECO:0000313" key="4">
    <source>
        <dbReference type="EMBL" id="SMP43008.1"/>
    </source>
</evidence>
<feature type="signal peptide" evidence="2">
    <location>
        <begin position="1"/>
        <end position="29"/>
    </location>
</feature>
<dbReference type="PANTHER" id="PTHR34819">
    <property type="entry name" value="LARGE CYSTEINE-RICH PERIPLASMIC PROTEIN OMCB"/>
    <property type="match status" value="1"/>
</dbReference>
<feature type="compositionally biased region" description="Basic and acidic residues" evidence="1">
    <location>
        <begin position="95"/>
        <end position="109"/>
    </location>
</feature>
<dbReference type="PANTHER" id="PTHR34819:SF4">
    <property type="entry name" value="LARGE CYSTEINE-RICH PERIPLASMIC PROTEIN OMCB"/>
    <property type="match status" value="1"/>
</dbReference>
<dbReference type="NCBIfam" id="TIGR01451">
    <property type="entry name" value="B_ant_repeat"/>
    <property type="match status" value="2"/>
</dbReference>
<dbReference type="InterPro" id="IPR047589">
    <property type="entry name" value="DUF11_rpt"/>
</dbReference>
<evidence type="ECO:0000259" key="3">
    <source>
        <dbReference type="Pfam" id="PF01345"/>
    </source>
</evidence>
<sequence>MPRKFRSTVRAIACTAIVTAASGFGITNAEDSMQTGDGLLMVKAAMPEQARVGESFTYNVEVMNASDNIILHDVVLKQSKAKGFTIESVSMQGKAEDCKNCGDNEKNASQDEGESQGEAAKEKQSNDDQSQSSSTDSMTIKQLNPGETRTFLVNASADEEGELRSCLRIGSYTPAMCLTSQVVKPELELSKMAPTTTDRCNVIELAYKVKNGGTGDVGQFTITDSLGEGLATIEGNNELSFPVDGLAAGETREFVARVYAQKSGEFSSRAVAKAANSELKSRSKETTTKVIAADLAAKVNGPARIYGDDMATFTATITNTGNVAAESVNVSVNWPSNANLVDMSDYKLMANQSSGESQSKSSGSQGEPVMAKKRDSSTQKSEDSKNSQIKMQSDSFKIARLEAGQSAQFTYAIRTDNLETLPTKVEARYVCAVDAAEDQPESTAETTAMAMATAKVVRLPALQLAVIDDEDPVSNGSKVQYTINVWNEGDAPDQNVQLVAQLPGNLKFDSADGPTEVSNDGSKVTFDPIKTMQPGARAEYTVTAKPTGSGNARFEAALTSEMLQSEVIGEEPTRLFDSSSK</sequence>
<evidence type="ECO:0000313" key="5">
    <source>
        <dbReference type="Proteomes" id="UP001158067"/>
    </source>
</evidence>
<comment type="caution">
    <text evidence="4">The sequence shown here is derived from an EMBL/GenBank/DDBJ whole genome shotgun (WGS) entry which is preliminary data.</text>
</comment>
<evidence type="ECO:0000256" key="1">
    <source>
        <dbReference type="SAM" id="MobiDB-lite"/>
    </source>
</evidence>
<feature type="chain" id="PRO_5046642294" evidence="2">
    <location>
        <begin position="30"/>
        <end position="581"/>
    </location>
</feature>
<dbReference type="InterPro" id="IPR013783">
    <property type="entry name" value="Ig-like_fold"/>
</dbReference>
<dbReference type="Pfam" id="PF01345">
    <property type="entry name" value="DUF11"/>
    <property type="match status" value="1"/>
</dbReference>
<dbReference type="RefSeq" id="WP_283431048.1">
    <property type="nucleotide sequence ID" value="NZ_FXUG01000001.1"/>
</dbReference>
<proteinExistence type="predicted"/>
<dbReference type="Gene3D" id="2.60.40.10">
    <property type="entry name" value="Immunoglobulins"/>
    <property type="match status" value="3"/>
</dbReference>
<feature type="region of interest" description="Disordered" evidence="1">
    <location>
        <begin position="95"/>
        <end position="145"/>
    </location>
</feature>
<dbReference type="InterPro" id="IPR001434">
    <property type="entry name" value="OmcB-like_DUF11"/>
</dbReference>
<reference evidence="4 5" key="1">
    <citation type="submission" date="2017-05" db="EMBL/GenBank/DDBJ databases">
        <authorList>
            <person name="Varghese N."/>
            <person name="Submissions S."/>
        </authorList>
    </citation>
    <scope>NUCLEOTIDE SEQUENCE [LARGE SCALE GENOMIC DNA]</scope>
    <source>
        <strain evidence="4 5">DSM 25457</strain>
    </source>
</reference>
<feature type="compositionally biased region" description="Low complexity" evidence="1">
    <location>
        <begin position="352"/>
        <end position="367"/>
    </location>
</feature>
<feature type="region of interest" description="Disordered" evidence="1">
    <location>
        <begin position="351"/>
        <end position="391"/>
    </location>
</feature>
<feature type="compositionally biased region" description="Low complexity" evidence="1">
    <location>
        <begin position="127"/>
        <end position="137"/>
    </location>
</feature>